<name>A0A9W8G5E3_9FUNG</name>
<dbReference type="EMBL" id="JANBTW010000044">
    <property type="protein sequence ID" value="KAJ2675967.1"/>
    <property type="molecule type" value="Genomic_DNA"/>
</dbReference>
<feature type="compositionally biased region" description="Basic and acidic residues" evidence="1">
    <location>
        <begin position="135"/>
        <end position="145"/>
    </location>
</feature>
<feature type="region of interest" description="Disordered" evidence="1">
    <location>
        <begin position="178"/>
        <end position="228"/>
    </location>
</feature>
<sequence>MATRASEELHEARLNHLHTASRLAFRICPQLAAFYGNEFLTALGGQRATNTIARHQCTYCGSPLVDGRSISRVSVVRSTKRQPQRTSHGICKGTWGRQQTQPVANKPGTVVDTSRRRVIKIRLNDASSATGHSKPTKEESARARQDQKNTIHYICELCDSRLVFPGSTKSGLQAAGLAGGSDANSGLKNKSKGAALEPPKYLGPTKPERAIHRQQMQKRRQQQQQQHQNFFRPHLGSPAAQQEIFSPVTDDLADFSPAGSYVGGNLTSMAPGALPTSIPGTMLGNQRSAAGNMLGMHRNERSPPQTPAYQSMSLPAGSEWFENHLMQHQSIGSALNPSSFAATQHMGGTSAADLSPQNQTLMSLMENEDGGSPQKS</sequence>
<reference evidence="2" key="1">
    <citation type="submission" date="2022-07" db="EMBL/GenBank/DDBJ databases">
        <title>Phylogenomic reconstructions and comparative analyses of Kickxellomycotina fungi.</title>
        <authorList>
            <person name="Reynolds N.K."/>
            <person name="Stajich J.E."/>
            <person name="Barry K."/>
            <person name="Grigoriev I.V."/>
            <person name="Crous P."/>
            <person name="Smith M.E."/>
        </authorList>
    </citation>
    <scope>NUCLEOTIDE SEQUENCE</scope>
    <source>
        <strain evidence="2">NRRL 3115</strain>
    </source>
</reference>
<feature type="region of interest" description="Disordered" evidence="1">
    <location>
        <begin position="122"/>
        <end position="145"/>
    </location>
</feature>
<dbReference type="Proteomes" id="UP001151518">
    <property type="component" value="Unassembled WGS sequence"/>
</dbReference>
<gene>
    <name evidence="2" type="ORF">GGI25_003804</name>
</gene>
<feature type="region of interest" description="Disordered" evidence="1">
    <location>
        <begin position="339"/>
        <end position="376"/>
    </location>
</feature>
<evidence type="ECO:0000256" key="1">
    <source>
        <dbReference type="SAM" id="MobiDB-lite"/>
    </source>
</evidence>
<proteinExistence type="predicted"/>
<dbReference type="AlphaFoldDB" id="A0A9W8G5E3"/>
<accession>A0A9W8G5E3</accession>
<feature type="region of interest" description="Disordered" evidence="1">
    <location>
        <begin position="77"/>
        <end position="109"/>
    </location>
</feature>
<protein>
    <submittedName>
        <fullName evidence="2">Uncharacterized protein</fullName>
    </submittedName>
</protein>
<evidence type="ECO:0000313" key="3">
    <source>
        <dbReference type="Proteomes" id="UP001151518"/>
    </source>
</evidence>
<comment type="caution">
    <text evidence="2">The sequence shown here is derived from an EMBL/GenBank/DDBJ whole genome shotgun (WGS) entry which is preliminary data.</text>
</comment>
<evidence type="ECO:0000313" key="2">
    <source>
        <dbReference type="EMBL" id="KAJ2675967.1"/>
    </source>
</evidence>
<dbReference type="OrthoDB" id="5584283at2759"/>
<organism evidence="2 3">
    <name type="scientific">Coemansia spiralis</name>
    <dbReference type="NCBI Taxonomy" id="417178"/>
    <lineage>
        <taxon>Eukaryota</taxon>
        <taxon>Fungi</taxon>
        <taxon>Fungi incertae sedis</taxon>
        <taxon>Zoopagomycota</taxon>
        <taxon>Kickxellomycotina</taxon>
        <taxon>Kickxellomycetes</taxon>
        <taxon>Kickxellales</taxon>
        <taxon>Kickxellaceae</taxon>
        <taxon>Coemansia</taxon>
    </lineage>
</organism>